<feature type="signal peptide" evidence="2">
    <location>
        <begin position="1"/>
        <end position="21"/>
    </location>
</feature>
<dbReference type="HOGENOM" id="CLU_1016090_0_0_1"/>
<dbReference type="Proteomes" id="UP000002624">
    <property type="component" value="Unassembled WGS sequence"/>
</dbReference>
<evidence type="ECO:0000256" key="1">
    <source>
        <dbReference type="SAM" id="MobiDB-lite"/>
    </source>
</evidence>
<dbReference type="OrthoDB" id="536881at2759"/>
<dbReference type="AlphaFoldDB" id="C6HP03"/>
<organism evidence="3 4">
    <name type="scientific">Ajellomyces capsulatus (strain H143)</name>
    <name type="common">Darling's disease fungus</name>
    <name type="synonym">Histoplasma capsulatum</name>
    <dbReference type="NCBI Taxonomy" id="544712"/>
    <lineage>
        <taxon>Eukaryota</taxon>
        <taxon>Fungi</taxon>
        <taxon>Dikarya</taxon>
        <taxon>Ascomycota</taxon>
        <taxon>Pezizomycotina</taxon>
        <taxon>Eurotiomycetes</taxon>
        <taxon>Eurotiomycetidae</taxon>
        <taxon>Onygenales</taxon>
        <taxon>Ajellomycetaceae</taxon>
        <taxon>Histoplasma</taxon>
    </lineage>
</organism>
<evidence type="ECO:0000313" key="4">
    <source>
        <dbReference type="Proteomes" id="UP000002624"/>
    </source>
</evidence>
<accession>C6HP03</accession>
<dbReference type="STRING" id="544712.C6HP03"/>
<gene>
    <name evidence="3" type="ORF">HCDG_07934</name>
</gene>
<evidence type="ECO:0000313" key="3">
    <source>
        <dbReference type="EMBL" id="EER38199.1"/>
    </source>
</evidence>
<sequence length="260" mass="28295">MPGKALLLTGILTVAVNTAIGSQLDEEPRACDDLMINIATQEDIDFYSTCPTIEEAVSFGINHTFKGPFQVPNVKYIAGNFDAGYLGPKLKFSDRVDDAVTSISMPDLEEVGDWVLMAYLNELTNVSFPKLRTIGNDLAMTANPELKKVTFPALENVSAGILIDGDFDEIHLPALKHVAYLIVKSTGDLDCRALGKNLSSLVFHPNPSTDEGKGFTCWTFDENNRYNSSDPNPTSPNPNPTTPNPADPEGTDRVISNLED</sequence>
<proteinExistence type="predicted"/>
<evidence type="ECO:0000256" key="2">
    <source>
        <dbReference type="SAM" id="SignalP"/>
    </source>
</evidence>
<feature type="compositionally biased region" description="Pro residues" evidence="1">
    <location>
        <begin position="233"/>
        <end position="246"/>
    </location>
</feature>
<dbReference type="EMBL" id="GG692432">
    <property type="protein sequence ID" value="EER38199.1"/>
    <property type="molecule type" value="Genomic_DNA"/>
</dbReference>
<dbReference type="SUPFAM" id="SSF52058">
    <property type="entry name" value="L domain-like"/>
    <property type="match status" value="1"/>
</dbReference>
<feature type="region of interest" description="Disordered" evidence="1">
    <location>
        <begin position="223"/>
        <end position="260"/>
    </location>
</feature>
<feature type="chain" id="PRO_5002966126" evidence="2">
    <location>
        <begin position="22"/>
        <end position="260"/>
    </location>
</feature>
<name>C6HP03_AJECH</name>
<keyword evidence="2" id="KW-0732">Signal</keyword>
<dbReference type="VEuPathDB" id="FungiDB:HCDG_07934"/>
<reference evidence="4" key="1">
    <citation type="submission" date="2009-05" db="EMBL/GenBank/DDBJ databases">
        <title>The genome sequence of Ajellomyces capsulatus strain H143.</title>
        <authorList>
            <person name="Champion M."/>
            <person name="Cuomo C.A."/>
            <person name="Ma L.-J."/>
            <person name="Henn M.R."/>
            <person name="Sil A."/>
            <person name="Goldman B."/>
            <person name="Young S.K."/>
            <person name="Kodira C.D."/>
            <person name="Zeng Q."/>
            <person name="Koehrsen M."/>
            <person name="Alvarado L."/>
            <person name="Berlin A.M."/>
            <person name="Borenstein D."/>
            <person name="Chen Z."/>
            <person name="Engels R."/>
            <person name="Freedman E."/>
            <person name="Gellesch M."/>
            <person name="Goldberg J."/>
            <person name="Griggs A."/>
            <person name="Gujja S."/>
            <person name="Heiman D.I."/>
            <person name="Hepburn T.A."/>
            <person name="Howarth C."/>
            <person name="Jen D."/>
            <person name="Larson L."/>
            <person name="Lewis B."/>
            <person name="Mehta T."/>
            <person name="Park D."/>
            <person name="Pearson M."/>
            <person name="Roberts A."/>
            <person name="Saif S."/>
            <person name="Shea T.D."/>
            <person name="Shenoy N."/>
            <person name="Sisk P."/>
            <person name="Stolte C."/>
            <person name="Sykes S."/>
            <person name="Walk T."/>
            <person name="White J."/>
            <person name="Yandava C."/>
            <person name="Klein B."/>
            <person name="McEwen J.G."/>
            <person name="Puccia R."/>
            <person name="Goldman G.H."/>
            <person name="Felipe M.S."/>
            <person name="Nino-Vega G."/>
            <person name="San-Blas G."/>
            <person name="Taylor J.W."/>
            <person name="Mendoza L."/>
            <person name="Galagan J.E."/>
            <person name="Nusbaum C."/>
            <person name="Birren B.W."/>
        </authorList>
    </citation>
    <scope>NUCLEOTIDE SEQUENCE [LARGE SCALE GENOMIC DNA]</scope>
    <source>
        <strain evidence="4">H143</strain>
    </source>
</reference>
<protein>
    <submittedName>
        <fullName evidence="3">Uncharacterized protein</fullName>
    </submittedName>
</protein>